<evidence type="ECO:0000256" key="2">
    <source>
        <dbReference type="ARBA" id="ARBA00022884"/>
    </source>
</evidence>
<feature type="region of interest" description="Disordered" evidence="5">
    <location>
        <begin position="377"/>
        <end position="402"/>
    </location>
</feature>
<dbReference type="SUPFAM" id="SSF54928">
    <property type="entry name" value="RNA-binding domain, RBD"/>
    <property type="match status" value="2"/>
</dbReference>
<reference evidence="8 9" key="1">
    <citation type="journal article" date="2009" name="Nat. Genet.">
        <title>The genome of the cucumber, Cucumis sativus L.</title>
        <authorList>
            <person name="Huang S."/>
            <person name="Li R."/>
            <person name="Zhang Z."/>
            <person name="Li L."/>
            <person name="Gu X."/>
            <person name="Fan W."/>
            <person name="Lucas W.J."/>
            <person name="Wang X."/>
            <person name="Xie B."/>
            <person name="Ni P."/>
            <person name="Ren Y."/>
            <person name="Zhu H."/>
            <person name="Li J."/>
            <person name="Lin K."/>
            <person name="Jin W."/>
            <person name="Fei Z."/>
            <person name="Li G."/>
            <person name="Staub J."/>
            <person name="Kilian A."/>
            <person name="van der Vossen E.A."/>
            <person name="Wu Y."/>
            <person name="Guo J."/>
            <person name="He J."/>
            <person name="Jia Z."/>
            <person name="Ren Y."/>
            <person name="Tian G."/>
            <person name="Lu Y."/>
            <person name="Ruan J."/>
            <person name="Qian W."/>
            <person name="Wang M."/>
            <person name="Huang Q."/>
            <person name="Li B."/>
            <person name="Xuan Z."/>
            <person name="Cao J."/>
            <person name="Asan"/>
            <person name="Wu Z."/>
            <person name="Zhang J."/>
            <person name="Cai Q."/>
            <person name="Bai Y."/>
            <person name="Zhao B."/>
            <person name="Han Y."/>
            <person name="Li Y."/>
            <person name="Li X."/>
            <person name="Wang S."/>
            <person name="Shi Q."/>
            <person name="Liu S."/>
            <person name="Cho W.K."/>
            <person name="Kim J.Y."/>
            <person name="Xu Y."/>
            <person name="Heller-Uszynska K."/>
            <person name="Miao H."/>
            <person name="Cheng Z."/>
            <person name="Zhang S."/>
            <person name="Wu J."/>
            <person name="Yang Y."/>
            <person name="Kang H."/>
            <person name="Li M."/>
            <person name="Liang H."/>
            <person name="Ren X."/>
            <person name="Shi Z."/>
            <person name="Wen M."/>
            <person name="Jian M."/>
            <person name="Yang H."/>
            <person name="Zhang G."/>
            <person name="Yang Z."/>
            <person name="Chen R."/>
            <person name="Liu S."/>
            <person name="Li J."/>
            <person name="Ma L."/>
            <person name="Liu H."/>
            <person name="Zhou Y."/>
            <person name="Zhao J."/>
            <person name="Fang X."/>
            <person name="Li G."/>
            <person name="Fang L."/>
            <person name="Li Y."/>
            <person name="Liu D."/>
            <person name="Zheng H."/>
            <person name="Zhang Y."/>
            <person name="Qin N."/>
            <person name="Li Z."/>
            <person name="Yang G."/>
            <person name="Yang S."/>
            <person name="Bolund L."/>
            <person name="Kristiansen K."/>
            <person name="Zheng H."/>
            <person name="Li S."/>
            <person name="Zhang X."/>
            <person name="Yang H."/>
            <person name="Wang J."/>
            <person name="Sun R."/>
            <person name="Zhang B."/>
            <person name="Jiang S."/>
            <person name="Wang J."/>
            <person name="Du Y."/>
            <person name="Li S."/>
        </authorList>
    </citation>
    <scope>NUCLEOTIDE SEQUENCE [LARGE SCALE GENOMIC DNA]</scope>
    <source>
        <strain evidence="9">cv. 9930</strain>
    </source>
</reference>
<keyword evidence="2 4" id="KW-0694">RNA-binding</keyword>
<keyword evidence="6" id="KW-1133">Transmembrane helix</keyword>
<dbReference type="EMBL" id="CM002926">
    <property type="protein sequence ID" value="KGN52646.1"/>
    <property type="molecule type" value="Genomic_DNA"/>
</dbReference>
<dbReference type="InterPro" id="IPR052285">
    <property type="entry name" value="NEXT_complex_subunit"/>
</dbReference>
<evidence type="ECO:0000256" key="3">
    <source>
        <dbReference type="ARBA" id="ARBA00023242"/>
    </source>
</evidence>
<evidence type="ECO:0000256" key="6">
    <source>
        <dbReference type="SAM" id="Phobius"/>
    </source>
</evidence>
<reference evidence="8 9" key="3">
    <citation type="journal article" date="2010" name="BMC Genomics">
        <title>Transcriptome sequencing and comparative analysis of cucumber flowers with different sex types.</title>
        <authorList>
            <person name="Guo S."/>
            <person name="Zheng Y."/>
            <person name="Joung J.G."/>
            <person name="Liu S."/>
            <person name="Zhang Z."/>
            <person name="Crasta O.R."/>
            <person name="Sobral B.W."/>
            <person name="Xu Y."/>
            <person name="Huang S."/>
            <person name="Fei Z."/>
        </authorList>
    </citation>
    <scope>NUCLEOTIDE SEQUENCE [LARGE SCALE GENOMIC DNA]</scope>
    <source>
        <strain evidence="9">cv. 9930</strain>
    </source>
</reference>
<dbReference type="PANTHER" id="PTHR13798">
    <property type="entry name" value="RNA BINDING MOTIF RBM PROTEIN -RELATED"/>
    <property type="match status" value="1"/>
</dbReference>
<dbReference type="AlphaFoldDB" id="A0A0A0KXV1"/>
<sequence length="485" mass="54643">MSGRSNGCTIYIGNLDEKVSDRVLYDILIQAGRVVDLHIPRDKESGKPKGFAFAEYESEEIANYAVKLFSGLVNLHKRTLKFAVSGQDKPSPGSNAITSSSRSHEISQYSNRFSPSCRFPTYPENHLEALLNPGLVNQFNGYGSHLDNYNKEYSQRYSGTNLDSFNQPKSRRHDSSFPMVVDGLEENDAIFGYLLRCLLAYVIEYVVILPGLCAFWFAISAFGYACRLPFKPLAPSANKPTQSISKHRCFQAWRSQLPAPTHASIVSHTDYPYPQTDYNQFTFRLFFGTTMSGGSNACTVYVGNLDERVSDRVLYDILIQAGRVVDLHIPRDKDTGKPKGFAFAVYESEEIANYAVKLFSGLVSLHSRILKFAVSGQDKSSPTNSAITSSSNVSHKSRSHGYSNEISQYSNHLSTSCRTYPENHVQALLYHGLVNQYNGYGSHLDNYNKEYSQRYHATTLDSFKQPKSRCYVTNYPVYYTYDLLK</sequence>
<keyword evidence="9" id="KW-1185">Reference proteome</keyword>
<dbReference type="STRING" id="3659.A0A0A0KXV1"/>
<dbReference type="InterPro" id="IPR000504">
    <property type="entry name" value="RRM_dom"/>
</dbReference>
<reference evidence="8 9" key="4">
    <citation type="journal article" date="2011" name="BMC Genomics">
        <title>RNA-Seq improves annotation of protein-coding genes in the cucumber genome.</title>
        <authorList>
            <person name="Li Z."/>
            <person name="Zhang Z."/>
            <person name="Yan P."/>
            <person name="Huang S."/>
            <person name="Fei Z."/>
            <person name="Lin K."/>
        </authorList>
    </citation>
    <scope>NUCLEOTIDE SEQUENCE [LARGE SCALE GENOMIC DNA]</scope>
    <source>
        <strain evidence="9">cv. 9930</strain>
    </source>
</reference>
<accession>A0A0A0KXV1</accession>
<proteinExistence type="predicted"/>
<dbReference type="PANTHER" id="PTHR13798:SF11">
    <property type="entry name" value="RNA-BINDING PROTEIN 7-RELATED"/>
    <property type="match status" value="1"/>
</dbReference>
<evidence type="ECO:0000256" key="4">
    <source>
        <dbReference type="PROSITE-ProRule" id="PRU00176"/>
    </source>
</evidence>
<dbReference type="eggNOG" id="KOG0131">
    <property type="taxonomic scope" value="Eukaryota"/>
</dbReference>
<dbReference type="PROSITE" id="PS50102">
    <property type="entry name" value="RRM"/>
    <property type="match status" value="2"/>
</dbReference>
<feature type="domain" description="RRM" evidence="7">
    <location>
        <begin position="298"/>
        <end position="377"/>
    </location>
</feature>
<dbReference type="Gene3D" id="3.30.70.330">
    <property type="match status" value="2"/>
</dbReference>
<evidence type="ECO:0000259" key="7">
    <source>
        <dbReference type="PROSITE" id="PS50102"/>
    </source>
</evidence>
<reference evidence="8 9" key="2">
    <citation type="journal article" date="2009" name="PLoS ONE">
        <title>An integrated genetic and cytogenetic map of the cucumber genome.</title>
        <authorList>
            <person name="Ren Y."/>
            <person name="Zhang Z."/>
            <person name="Liu J."/>
            <person name="Staub J.E."/>
            <person name="Han Y."/>
            <person name="Cheng Z."/>
            <person name="Li X."/>
            <person name="Lu J."/>
            <person name="Miao H."/>
            <person name="Kang H."/>
            <person name="Xie B."/>
            <person name="Gu X."/>
            <person name="Wang X."/>
            <person name="Du Y."/>
            <person name="Jin W."/>
            <person name="Huang S."/>
        </authorList>
    </citation>
    <scope>NUCLEOTIDE SEQUENCE [LARGE SCALE GENOMIC DNA]</scope>
    <source>
        <strain evidence="9">cv. 9930</strain>
    </source>
</reference>
<keyword evidence="6" id="KW-0472">Membrane</keyword>
<comment type="subcellular location">
    <subcellularLocation>
        <location evidence="1">Nucleus</location>
        <location evidence="1">Nucleoplasm</location>
    </subcellularLocation>
</comment>
<evidence type="ECO:0000256" key="1">
    <source>
        <dbReference type="ARBA" id="ARBA00004642"/>
    </source>
</evidence>
<evidence type="ECO:0000313" key="8">
    <source>
        <dbReference type="EMBL" id="KGN52646.1"/>
    </source>
</evidence>
<organism evidence="8 9">
    <name type="scientific">Cucumis sativus</name>
    <name type="common">Cucumber</name>
    <dbReference type="NCBI Taxonomy" id="3659"/>
    <lineage>
        <taxon>Eukaryota</taxon>
        <taxon>Viridiplantae</taxon>
        <taxon>Streptophyta</taxon>
        <taxon>Embryophyta</taxon>
        <taxon>Tracheophyta</taxon>
        <taxon>Spermatophyta</taxon>
        <taxon>Magnoliopsida</taxon>
        <taxon>eudicotyledons</taxon>
        <taxon>Gunneridae</taxon>
        <taxon>Pentapetalae</taxon>
        <taxon>rosids</taxon>
        <taxon>fabids</taxon>
        <taxon>Cucurbitales</taxon>
        <taxon>Cucurbitaceae</taxon>
        <taxon>Benincaseae</taxon>
        <taxon>Cucumis</taxon>
    </lineage>
</organism>
<dbReference type="Pfam" id="PF00076">
    <property type="entry name" value="RRM_1"/>
    <property type="match status" value="2"/>
</dbReference>
<feature type="compositionally biased region" description="Low complexity" evidence="5">
    <location>
        <begin position="380"/>
        <end position="394"/>
    </location>
</feature>
<name>A0A0A0KXV1_CUCSA</name>
<dbReference type="InterPro" id="IPR012677">
    <property type="entry name" value="Nucleotide-bd_a/b_plait_sf"/>
</dbReference>
<evidence type="ECO:0000256" key="5">
    <source>
        <dbReference type="SAM" id="MobiDB-lite"/>
    </source>
</evidence>
<dbReference type="Proteomes" id="UP000029981">
    <property type="component" value="Chromosome 5"/>
</dbReference>
<dbReference type="Gramene" id="KGN52646">
    <property type="protein sequence ID" value="KGN52646"/>
    <property type="gene ID" value="Csa_5G648670"/>
</dbReference>
<dbReference type="InterPro" id="IPR035979">
    <property type="entry name" value="RBD_domain_sf"/>
</dbReference>
<dbReference type="GO" id="GO:0003723">
    <property type="term" value="F:RNA binding"/>
    <property type="evidence" value="ECO:0007669"/>
    <property type="project" value="UniProtKB-UniRule"/>
</dbReference>
<gene>
    <name evidence="8" type="ORF">Csa_5G648670</name>
</gene>
<protein>
    <recommendedName>
        <fullName evidence="7">RRM domain-containing protein</fullName>
    </recommendedName>
</protein>
<feature type="transmembrane region" description="Helical" evidence="6">
    <location>
        <begin position="198"/>
        <end position="225"/>
    </location>
</feature>
<dbReference type="SMART" id="SM00360">
    <property type="entry name" value="RRM"/>
    <property type="match status" value="2"/>
</dbReference>
<dbReference type="GO" id="GO:0005654">
    <property type="term" value="C:nucleoplasm"/>
    <property type="evidence" value="ECO:0007669"/>
    <property type="project" value="UniProtKB-SubCell"/>
</dbReference>
<keyword evidence="3" id="KW-0539">Nucleus</keyword>
<feature type="domain" description="RRM" evidence="7">
    <location>
        <begin position="8"/>
        <end position="87"/>
    </location>
</feature>
<keyword evidence="6" id="KW-0812">Transmembrane</keyword>
<evidence type="ECO:0000313" key="9">
    <source>
        <dbReference type="Proteomes" id="UP000029981"/>
    </source>
</evidence>